<evidence type="ECO:0000313" key="6">
    <source>
        <dbReference type="EMBL" id="RXR29450.1"/>
    </source>
</evidence>
<evidence type="ECO:0000256" key="3">
    <source>
        <dbReference type="ARBA" id="ARBA00023125"/>
    </source>
</evidence>
<dbReference type="OrthoDB" id="8339333at2"/>
<dbReference type="PANTHER" id="PTHR30118">
    <property type="entry name" value="HTH-TYPE TRANSCRIPTIONAL REGULATOR LEUO-RELATED"/>
    <property type="match status" value="1"/>
</dbReference>
<dbReference type="AlphaFoldDB" id="A0A4Q1KJC6"/>
<dbReference type="Proteomes" id="UP000290958">
    <property type="component" value="Unassembled WGS sequence"/>
</dbReference>
<keyword evidence="4" id="KW-0804">Transcription</keyword>
<accession>A0A4Q1KJC6</accession>
<dbReference type="InterPro" id="IPR037402">
    <property type="entry name" value="YidZ_PBP2"/>
</dbReference>
<dbReference type="GO" id="GO:0003700">
    <property type="term" value="F:DNA-binding transcription factor activity"/>
    <property type="evidence" value="ECO:0007669"/>
    <property type="project" value="InterPro"/>
</dbReference>
<dbReference type="InterPro" id="IPR000847">
    <property type="entry name" value="LysR_HTH_N"/>
</dbReference>
<dbReference type="SUPFAM" id="SSF46785">
    <property type="entry name" value="Winged helix' DNA-binding domain"/>
    <property type="match status" value="1"/>
</dbReference>
<dbReference type="Pfam" id="PF03466">
    <property type="entry name" value="LysR_substrate"/>
    <property type="match status" value="1"/>
</dbReference>
<evidence type="ECO:0000256" key="2">
    <source>
        <dbReference type="ARBA" id="ARBA00023015"/>
    </source>
</evidence>
<organism evidence="6 7">
    <name type="scientific">Sphingobium fluviale</name>
    <dbReference type="NCBI Taxonomy" id="2506423"/>
    <lineage>
        <taxon>Bacteria</taxon>
        <taxon>Pseudomonadati</taxon>
        <taxon>Pseudomonadota</taxon>
        <taxon>Alphaproteobacteria</taxon>
        <taxon>Sphingomonadales</taxon>
        <taxon>Sphingomonadaceae</taxon>
        <taxon>Sphingobium</taxon>
    </lineage>
</organism>
<sequence>MSTRERLAVELSHFDLNLLRALDILLAERNVTHAAERLCVTQQAASSTLQRLRRHFDDELLIRVGRNLELTPLAQSLIVPVREALLAVQSALDSRPRFDPNTAKYLCRIAMSDYCLHVILPHLLRSLSIAAPHIQFQVEALSPASFARLEMGELDFCLTAHDLRLYGTHLPSVHIRSMPLFHDDFVCVADPQHVDISNGITLQTYRKARHNTVNFGEGLRTIVENAWAATKTHFDIAVMVPNFAAQIFMLPGTPLIATSQRRLARTLAPRLGLAVAECPLKLPHLQEILFWHERSEQYPARIFLREALGKVASDLENNRLSNYK</sequence>
<dbReference type="Gene3D" id="1.10.10.10">
    <property type="entry name" value="Winged helix-like DNA-binding domain superfamily/Winged helix DNA-binding domain"/>
    <property type="match status" value="1"/>
</dbReference>
<evidence type="ECO:0000313" key="7">
    <source>
        <dbReference type="Proteomes" id="UP000290958"/>
    </source>
</evidence>
<dbReference type="Gene3D" id="3.40.190.10">
    <property type="entry name" value="Periplasmic binding protein-like II"/>
    <property type="match status" value="2"/>
</dbReference>
<keyword evidence="7" id="KW-1185">Reference proteome</keyword>
<feature type="domain" description="HTH lysR-type" evidence="5">
    <location>
        <begin position="14"/>
        <end position="71"/>
    </location>
</feature>
<dbReference type="CDD" id="cd08417">
    <property type="entry name" value="PBP2_Nitroaromatics_like"/>
    <property type="match status" value="1"/>
</dbReference>
<dbReference type="GO" id="GO:0003677">
    <property type="term" value="F:DNA binding"/>
    <property type="evidence" value="ECO:0007669"/>
    <property type="project" value="UniProtKB-KW"/>
</dbReference>
<evidence type="ECO:0000256" key="4">
    <source>
        <dbReference type="ARBA" id="ARBA00023163"/>
    </source>
</evidence>
<dbReference type="SUPFAM" id="SSF53850">
    <property type="entry name" value="Periplasmic binding protein-like II"/>
    <property type="match status" value="1"/>
</dbReference>
<comment type="similarity">
    <text evidence="1">Belongs to the LysR transcriptional regulatory family.</text>
</comment>
<reference evidence="7" key="1">
    <citation type="submission" date="2019-01" db="EMBL/GenBank/DDBJ databases">
        <title>Cytophagaceae bacterium strain CAR-16.</title>
        <authorList>
            <person name="Chen W.-M."/>
        </authorList>
    </citation>
    <scope>NUCLEOTIDE SEQUENCE [LARGE SCALE GENOMIC DNA]</scope>
    <source>
        <strain evidence="7">CHR27</strain>
    </source>
</reference>
<dbReference type="InterPro" id="IPR050389">
    <property type="entry name" value="LysR-type_TF"/>
</dbReference>
<dbReference type="EMBL" id="SBKP01000004">
    <property type="protein sequence ID" value="RXR29450.1"/>
    <property type="molecule type" value="Genomic_DNA"/>
</dbReference>
<evidence type="ECO:0000259" key="5">
    <source>
        <dbReference type="PROSITE" id="PS50931"/>
    </source>
</evidence>
<comment type="caution">
    <text evidence="6">The sequence shown here is derived from an EMBL/GenBank/DDBJ whole genome shotgun (WGS) entry which is preliminary data.</text>
</comment>
<name>A0A4Q1KJC6_9SPHN</name>
<keyword evidence="2" id="KW-0805">Transcription regulation</keyword>
<dbReference type="PANTHER" id="PTHR30118:SF15">
    <property type="entry name" value="TRANSCRIPTIONAL REGULATORY PROTEIN"/>
    <property type="match status" value="1"/>
</dbReference>
<proteinExistence type="inferred from homology"/>
<dbReference type="InterPro" id="IPR036388">
    <property type="entry name" value="WH-like_DNA-bd_sf"/>
</dbReference>
<dbReference type="InterPro" id="IPR005119">
    <property type="entry name" value="LysR_subst-bd"/>
</dbReference>
<evidence type="ECO:0000256" key="1">
    <source>
        <dbReference type="ARBA" id="ARBA00009437"/>
    </source>
</evidence>
<dbReference type="Pfam" id="PF00126">
    <property type="entry name" value="HTH_1"/>
    <property type="match status" value="1"/>
</dbReference>
<gene>
    <name evidence="6" type="ORF">EQG66_05720</name>
</gene>
<keyword evidence="3" id="KW-0238">DNA-binding</keyword>
<dbReference type="PROSITE" id="PS50931">
    <property type="entry name" value="HTH_LYSR"/>
    <property type="match status" value="1"/>
</dbReference>
<protein>
    <submittedName>
        <fullName evidence="6">LysR family transcriptional regulator</fullName>
    </submittedName>
</protein>
<dbReference type="InterPro" id="IPR036390">
    <property type="entry name" value="WH_DNA-bd_sf"/>
</dbReference>